<dbReference type="EMBL" id="JAPDRQ010000245">
    <property type="protein sequence ID" value="KAJ9651613.1"/>
    <property type="molecule type" value="Genomic_DNA"/>
</dbReference>
<accession>A0ACC2ZVF7</accession>
<evidence type="ECO:0000313" key="2">
    <source>
        <dbReference type="Proteomes" id="UP001172386"/>
    </source>
</evidence>
<dbReference type="Proteomes" id="UP001172386">
    <property type="component" value="Unassembled WGS sequence"/>
</dbReference>
<keyword evidence="2" id="KW-1185">Reference proteome</keyword>
<proteinExistence type="predicted"/>
<evidence type="ECO:0000313" key="1">
    <source>
        <dbReference type="EMBL" id="KAJ9651613.1"/>
    </source>
</evidence>
<sequence>MKFKEENWKHGTNREPPAPYGQSRNEPGGQVYGTTVEGMSITLTKDCIKALRVLVPEDQVAPSRESQVSQNWNVHPEIEVEVSRAADTGRRSFILQIAYVQEGTIYTNLLLNGPTWARGFSEFVKKDGIITLLIHGDQSTLQALGETADAVMNHKHALDRFHTSSRPRNDRYSAETFHASPMRQPLIGFEELNAFSQLREYMTAQFAGAMLECSDELTRNAAYETGPKNLVLVESMGGEDDRCFFGVIDGPGENGPRFQTGDKLTIKEFLDIGVEPDGYYLAWKAVIIEPLKISPERTLSLLVYRGEGKDEDNQQVFDNTHPDIINPEGMNDRQLANAIEELNGNRVTIKVDTFDNTVEKMSLAYNFLHRISHGVRPDDLTKGEEAYSQRMIQVVLGRRPDLLDFKDWCQHIRYDISNPMEVMRPLNDKQQEVVLASQRLRGGLQVIQGPPGTGKSFLLQQMILPFFLTEKKTTVLVAAPTNNGANDLAQEIRKGLDEMRLTSPHARGRYIIRLYKQTTEQAISQTPSENVSDLGSAKRGGSGSDQNAADPELEGVSKQIHDEFKAAETFKYEGVEDKHVQDITLSAGHMALCITGVLAGTPNENSTIAAKYTIFKNLAGKARRNEYLSPNERTQLRGQFKQLLKEVITGASVIVGTTARITMAQVLDTVQHQVSAVFLDENAHESEYSLAPLFAARFSLDPCIVLIGDQDQLAPHVETTTRQAEGENIKNAFAPQLALSFMARMVNIGMEYVMLTEQHRMVEDIAYLPSTLTYRNQLTNTPSTALAERPIARKFQQFAEALTGRKSNRIMINVPPSETNVTKTNDAGSKANEYLLCVVAEILDRIAWQFEANTTIAILTPYLYQKACYLRMKSKMKQAGSPLADSITIGALQDFDKLTIGTFDGSQGRQFDIVIVDLPVAESIGFLADKRRMNVAITRARNGLVLVCDVRSIELAGGNAPYLRKLIQQFRGRTYSREKDDKIPVTDWYTPAEV</sequence>
<organism evidence="1 2">
    <name type="scientific">Neophaeococcomyces mojaviensis</name>
    <dbReference type="NCBI Taxonomy" id="3383035"/>
    <lineage>
        <taxon>Eukaryota</taxon>
        <taxon>Fungi</taxon>
        <taxon>Dikarya</taxon>
        <taxon>Ascomycota</taxon>
        <taxon>Pezizomycotina</taxon>
        <taxon>Eurotiomycetes</taxon>
        <taxon>Chaetothyriomycetidae</taxon>
        <taxon>Chaetothyriales</taxon>
        <taxon>Chaetothyriales incertae sedis</taxon>
        <taxon>Neophaeococcomyces</taxon>
    </lineage>
</organism>
<gene>
    <name evidence="1" type="ORF">H2198_009116</name>
</gene>
<protein>
    <submittedName>
        <fullName evidence="1">Uncharacterized protein</fullName>
    </submittedName>
</protein>
<comment type="caution">
    <text evidence="1">The sequence shown here is derived from an EMBL/GenBank/DDBJ whole genome shotgun (WGS) entry which is preliminary data.</text>
</comment>
<name>A0ACC2ZVF7_9EURO</name>
<reference evidence="1" key="1">
    <citation type="submission" date="2022-10" db="EMBL/GenBank/DDBJ databases">
        <title>Culturing micro-colonial fungi from biological soil crusts in the Mojave desert and describing Neophaeococcomyces mojavensis, and introducing the new genera and species Taxawa tesnikishii.</title>
        <authorList>
            <person name="Kurbessoian T."/>
            <person name="Stajich J.E."/>
        </authorList>
    </citation>
    <scope>NUCLEOTIDE SEQUENCE</scope>
    <source>
        <strain evidence="1">JES_112</strain>
    </source>
</reference>